<keyword evidence="1" id="KW-0812">Transmembrane</keyword>
<keyword evidence="3" id="KW-1185">Reference proteome</keyword>
<feature type="transmembrane region" description="Helical" evidence="1">
    <location>
        <begin position="7"/>
        <end position="28"/>
    </location>
</feature>
<reference evidence="2 3" key="1">
    <citation type="submission" date="2018-01" db="EMBL/GenBank/DDBJ databases">
        <title>Saezia sanguinis gen. nov., sp. nov., in the order Burkholderiales isolated from human blood.</title>
        <authorList>
            <person name="Medina-Pascual M.J."/>
            <person name="Valdezate S."/>
            <person name="Monzon S."/>
            <person name="Cuesta I."/>
            <person name="Carrasco G."/>
            <person name="Villalon P."/>
            <person name="Saez-Nieto J.A."/>
        </authorList>
    </citation>
    <scope>NUCLEOTIDE SEQUENCE [LARGE SCALE GENOMIC DNA]</scope>
    <source>
        <strain evidence="2 3">CNM695-12</strain>
    </source>
</reference>
<evidence type="ECO:0000313" key="2">
    <source>
        <dbReference type="EMBL" id="RUS66489.1"/>
    </source>
</evidence>
<dbReference type="AlphaFoldDB" id="A0A433SCN4"/>
<feature type="transmembrane region" description="Helical" evidence="1">
    <location>
        <begin position="34"/>
        <end position="58"/>
    </location>
</feature>
<dbReference type="Proteomes" id="UP000286947">
    <property type="component" value="Unassembled WGS sequence"/>
</dbReference>
<evidence type="ECO:0000313" key="3">
    <source>
        <dbReference type="Proteomes" id="UP000286947"/>
    </source>
</evidence>
<comment type="caution">
    <text evidence="2">The sequence shown here is derived from an EMBL/GenBank/DDBJ whole genome shotgun (WGS) entry which is preliminary data.</text>
</comment>
<gene>
    <name evidence="2" type="ORF">CUZ56_01769</name>
</gene>
<dbReference type="EMBL" id="PQSP01000004">
    <property type="protein sequence ID" value="RUS66489.1"/>
    <property type="molecule type" value="Genomic_DNA"/>
</dbReference>
<keyword evidence="1" id="KW-0472">Membrane</keyword>
<dbReference type="RefSeq" id="WP_126979978.1">
    <property type="nucleotide sequence ID" value="NZ_CAWUGC010000015.1"/>
</dbReference>
<name>A0A433SCN4_9BURK</name>
<proteinExistence type="predicted"/>
<protein>
    <submittedName>
        <fullName evidence="2">Uncharacterized protein</fullName>
    </submittedName>
</protein>
<organism evidence="2 3">
    <name type="scientific">Saezia sanguinis</name>
    <dbReference type="NCBI Taxonomy" id="1965230"/>
    <lineage>
        <taxon>Bacteria</taxon>
        <taxon>Pseudomonadati</taxon>
        <taxon>Pseudomonadota</taxon>
        <taxon>Betaproteobacteria</taxon>
        <taxon>Burkholderiales</taxon>
        <taxon>Saeziaceae</taxon>
        <taxon>Saezia</taxon>
    </lineage>
</organism>
<accession>A0A433SCN4</accession>
<keyword evidence="1" id="KW-1133">Transmembrane helix</keyword>
<evidence type="ECO:0000256" key="1">
    <source>
        <dbReference type="SAM" id="Phobius"/>
    </source>
</evidence>
<sequence>MTKYSRVAEVVFALAGVCLFLLCAYDAFNQGTVLHGAGAMVSVAGIVCVVVSVVLQLIRRSKQR</sequence>